<dbReference type="AlphaFoldDB" id="A0A067SS24"/>
<keyword evidence="3" id="KW-1185">Reference proteome</keyword>
<protein>
    <recommendedName>
        <fullName evidence="1">DUF6570 domain-containing protein</fullName>
    </recommendedName>
</protein>
<name>A0A067SS24_GALM3</name>
<dbReference type="InterPro" id="IPR046700">
    <property type="entry name" value="DUF6570"/>
</dbReference>
<feature type="domain" description="DUF6570" evidence="1">
    <location>
        <begin position="1"/>
        <end position="82"/>
    </location>
</feature>
<gene>
    <name evidence="2" type="ORF">GALMADRAFT_46687</name>
</gene>
<evidence type="ECO:0000259" key="1">
    <source>
        <dbReference type="Pfam" id="PF20209"/>
    </source>
</evidence>
<dbReference type="STRING" id="685588.A0A067SS24"/>
<reference evidence="3" key="1">
    <citation type="journal article" date="2014" name="Proc. Natl. Acad. Sci. U.S.A.">
        <title>Extensive sampling of basidiomycete genomes demonstrates inadequacy of the white-rot/brown-rot paradigm for wood decay fungi.</title>
        <authorList>
            <person name="Riley R."/>
            <person name="Salamov A.A."/>
            <person name="Brown D.W."/>
            <person name="Nagy L.G."/>
            <person name="Floudas D."/>
            <person name="Held B.W."/>
            <person name="Levasseur A."/>
            <person name="Lombard V."/>
            <person name="Morin E."/>
            <person name="Otillar R."/>
            <person name="Lindquist E.A."/>
            <person name="Sun H."/>
            <person name="LaButti K.M."/>
            <person name="Schmutz J."/>
            <person name="Jabbour D."/>
            <person name="Luo H."/>
            <person name="Baker S.E."/>
            <person name="Pisabarro A.G."/>
            <person name="Walton J.D."/>
            <person name="Blanchette R.A."/>
            <person name="Henrissat B."/>
            <person name="Martin F."/>
            <person name="Cullen D."/>
            <person name="Hibbett D.S."/>
            <person name="Grigoriev I.V."/>
        </authorList>
    </citation>
    <scope>NUCLEOTIDE SEQUENCE [LARGE SCALE GENOMIC DNA]</scope>
    <source>
        <strain evidence="3">CBS 339.88</strain>
    </source>
</reference>
<dbReference type="Proteomes" id="UP000027222">
    <property type="component" value="Unassembled WGS sequence"/>
</dbReference>
<dbReference type="HOGENOM" id="CLU_090397_0_0_1"/>
<dbReference type="EMBL" id="KL142385">
    <property type="protein sequence ID" value="KDR73765.1"/>
    <property type="molecule type" value="Genomic_DNA"/>
</dbReference>
<proteinExistence type="predicted"/>
<evidence type="ECO:0000313" key="2">
    <source>
        <dbReference type="EMBL" id="KDR73765.1"/>
    </source>
</evidence>
<dbReference type="Pfam" id="PF20209">
    <property type="entry name" value="DUF6570"/>
    <property type="match status" value="1"/>
</dbReference>
<accession>A0A067SS24</accession>
<evidence type="ECO:0000313" key="3">
    <source>
        <dbReference type="Proteomes" id="UP000027222"/>
    </source>
</evidence>
<sequence length="217" mass="24332">MIANVVMLSSPTAKVYHTLPPPVAEIDDVLAFVFMGSSAPTAEDFARTPLLVRRNKIAKALDWLKLNHVDYHDLTISQENLRQYPEWGIPVEVDFHRTNGESNKIPSAMSIDDNELEEGSESGPCPFTVNGLTGEEYSTMDTKAMKAIALRHLQAKGKVLGIGHDPLPQSMYNNPQAYPKMFPWLFPYGKGGIGQRHLKKKISEASQKKQLLMYYDK</sequence>
<feature type="non-terminal residue" evidence="2">
    <location>
        <position position="217"/>
    </location>
</feature>
<dbReference type="OrthoDB" id="3221862at2759"/>
<organism evidence="2 3">
    <name type="scientific">Galerina marginata (strain CBS 339.88)</name>
    <dbReference type="NCBI Taxonomy" id="685588"/>
    <lineage>
        <taxon>Eukaryota</taxon>
        <taxon>Fungi</taxon>
        <taxon>Dikarya</taxon>
        <taxon>Basidiomycota</taxon>
        <taxon>Agaricomycotina</taxon>
        <taxon>Agaricomycetes</taxon>
        <taxon>Agaricomycetidae</taxon>
        <taxon>Agaricales</taxon>
        <taxon>Agaricineae</taxon>
        <taxon>Strophariaceae</taxon>
        <taxon>Galerina</taxon>
    </lineage>
</organism>